<proteinExistence type="predicted"/>
<sequence>MTTPRSAPWTAQEITTLRAWYPAEGHGVAQRLPGRSIHALQVKAHKLGLNTAHRNSAPRPHLEGESLEEAIRLREVENWSFNAIGKHFGICEASACNAVTIALCVRRGYRPAERDKHGRLTAEGIERLRYALKKGYKGIDIQLRLGVSAACVSEQRRRYNRELLARGKALLPPPGGGQAYSGVKVSAAKRKQVEELFLQGLGTQKIAERTGVSRTSCTRIRTRLFRRLRRKGETLPGCDAAGVRRVHAETARFVTDEQKDLLRAMLLDRVPVQRAARELVIGASSAYRLRDAFAAELAGEGQVLPPPRRPGRVRHAPVRSSSWPPASPQEIYAFRRLLCTMTFADAKTHWQDMRREAVKAEREAAATQKLTFEEQLAKVASGELRIVSGFVRNHLEPRLPMHSSLRSRSETLIDA</sequence>
<dbReference type="AlphaFoldDB" id="A0A0S3F194"/>
<dbReference type="OrthoDB" id="7495572at2"/>
<dbReference type="Proteomes" id="UP000056968">
    <property type="component" value="Chromosome"/>
</dbReference>
<organism evidence="1 2">
    <name type="scientific">Sphingobium baderi</name>
    <dbReference type="NCBI Taxonomy" id="1332080"/>
    <lineage>
        <taxon>Bacteria</taxon>
        <taxon>Pseudomonadati</taxon>
        <taxon>Pseudomonadota</taxon>
        <taxon>Alphaproteobacteria</taxon>
        <taxon>Sphingomonadales</taxon>
        <taxon>Sphingomonadaceae</taxon>
        <taxon>Sphingobium</taxon>
    </lineage>
</organism>
<dbReference type="EMBL" id="CP013264">
    <property type="protein sequence ID" value="ALR21463.1"/>
    <property type="molecule type" value="Genomic_DNA"/>
</dbReference>
<name>A0A0S3F194_9SPHN</name>
<reference evidence="1 2" key="1">
    <citation type="submission" date="2015-11" db="EMBL/GenBank/DDBJ databases">
        <title>A Two-component Flavoprotein Monooxygenase System MeaXY Responsible for para-Hydroxylation of 2-Methyl-6-ethylaniline and 2,6-Diethylaniline in Sphingobium baderi DE-13.</title>
        <authorList>
            <person name="Cheng M."/>
            <person name="Meng Q."/>
            <person name="Yang Y."/>
            <person name="Chu C."/>
            <person name="Yan X."/>
            <person name="He J."/>
            <person name="Li S."/>
        </authorList>
    </citation>
    <scope>NUCLEOTIDE SEQUENCE [LARGE SCALE GENOMIC DNA]</scope>
    <source>
        <strain evidence="1 2">DE-13</strain>
    </source>
</reference>
<keyword evidence="2" id="KW-1185">Reference proteome</keyword>
<evidence type="ECO:0000313" key="2">
    <source>
        <dbReference type="Proteomes" id="UP000056968"/>
    </source>
</evidence>
<evidence type="ECO:0000313" key="1">
    <source>
        <dbReference type="EMBL" id="ALR21463.1"/>
    </source>
</evidence>
<dbReference type="RefSeq" id="WP_021244079.1">
    <property type="nucleotide sequence ID" value="NZ_CP013264.1"/>
</dbReference>
<gene>
    <name evidence="1" type="ORF">ATN00_15370</name>
</gene>
<protein>
    <submittedName>
        <fullName evidence="1">Uncharacterized protein</fullName>
    </submittedName>
</protein>
<accession>A0A0S3F194</accession>
<dbReference type="KEGG" id="sbd:ATN00_15370"/>